<gene>
    <name evidence="2" type="ORF">I4I82_02645</name>
</gene>
<accession>A0ABS6U376</accession>
<name>A0ABS6U376_9PSEU</name>
<reference evidence="2 3" key="1">
    <citation type="submission" date="2020-11" db="EMBL/GenBank/DDBJ databases">
        <title>Pseudonocardia abyssalis sp. nov. and Pseudonocardia oceani sp. nov., description and phylogenomic analysis of two novel actinomycetes isolated from the deep Southern Ocean.</title>
        <authorList>
            <person name="Parra J."/>
        </authorList>
    </citation>
    <scope>NUCLEOTIDE SEQUENCE [LARGE SCALE GENOMIC DNA]</scope>
    <source>
        <strain evidence="3">KRD185</strain>
    </source>
</reference>
<protein>
    <submittedName>
        <fullName evidence="2">M23 family metallopeptidase</fullName>
    </submittedName>
</protein>
<dbReference type="EMBL" id="JADQDF010000001">
    <property type="protein sequence ID" value="MBW0126589.1"/>
    <property type="molecule type" value="Genomic_DNA"/>
</dbReference>
<dbReference type="CDD" id="cd12797">
    <property type="entry name" value="M23_peptidase"/>
    <property type="match status" value="1"/>
</dbReference>
<comment type="caution">
    <text evidence="2">The sequence shown here is derived from an EMBL/GenBank/DDBJ whole genome shotgun (WGS) entry which is preliminary data.</text>
</comment>
<feature type="domain" description="M23ase beta-sheet core" evidence="1">
    <location>
        <begin position="156"/>
        <end position="251"/>
    </location>
</feature>
<evidence type="ECO:0000313" key="2">
    <source>
        <dbReference type="EMBL" id="MBW0126589.1"/>
    </source>
</evidence>
<evidence type="ECO:0000259" key="1">
    <source>
        <dbReference type="Pfam" id="PF01551"/>
    </source>
</evidence>
<sequence length="262" mass="26515">MQVGVGTHRLPPPPGGTSRARVLVAAVAAGAAVAGAETVIASVDDGLEPVVLSAVLPVPDPHTAAAPSTAAWNGIGGDQALPAAVAAAHTDDSPEVDVRNLTKAVEMGQELARRAAILDSALASGAPGAALFGDSAVAQPVVGRVTSAAGPRWGTTHNGLDVANAIGTPIFAVTDGVVEKSGPASGFGLWVVLRHPDGTRSVYGHINRTYVEVGQQVSAGEQIAEVGNRGFSTGPHLHLEIWDADGTKLDPAAWLRERGIDI</sequence>
<dbReference type="PANTHER" id="PTHR21666">
    <property type="entry name" value="PEPTIDASE-RELATED"/>
    <property type="match status" value="1"/>
</dbReference>
<keyword evidence="3" id="KW-1185">Reference proteome</keyword>
<proteinExistence type="predicted"/>
<evidence type="ECO:0000313" key="3">
    <source>
        <dbReference type="Proteomes" id="UP000694300"/>
    </source>
</evidence>
<dbReference type="Proteomes" id="UP000694300">
    <property type="component" value="Unassembled WGS sequence"/>
</dbReference>
<organism evidence="2 3">
    <name type="scientific">Pseudonocardia oceani</name>
    <dbReference type="NCBI Taxonomy" id="2792013"/>
    <lineage>
        <taxon>Bacteria</taxon>
        <taxon>Bacillati</taxon>
        <taxon>Actinomycetota</taxon>
        <taxon>Actinomycetes</taxon>
        <taxon>Pseudonocardiales</taxon>
        <taxon>Pseudonocardiaceae</taxon>
        <taxon>Pseudonocardia</taxon>
    </lineage>
</organism>
<dbReference type="PANTHER" id="PTHR21666:SF270">
    <property type="entry name" value="MUREIN HYDROLASE ACTIVATOR ENVC"/>
    <property type="match status" value="1"/>
</dbReference>
<dbReference type="InterPro" id="IPR050570">
    <property type="entry name" value="Cell_wall_metabolism_enzyme"/>
</dbReference>
<dbReference type="InterPro" id="IPR016047">
    <property type="entry name" value="M23ase_b-sheet_dom"/>
</dbReference>
<dbReference type="Pfam" id="PF01551">
    <property type="entry name" value="Peptidase_M23"/>
    <property type="match status" value="1"/>
</dbReference>